<dbReference type="EMBL" id="JARKIB010000085">
    <property type="protein sequence ID" value="KAJ7744859.1"/>
    <property type="molecule type" value="Genomic_DNA"/>
</dbReference>
<name>A0AAD7IJW7_9AGAR</name>
<evidence type="ECO:0000256" key="1">
    <source>
        <dbReference type="SAM" id="MobiDB-lite"/>
    </source>
</evidence>
<gene>
    <name evidence="2" type="ORF">B0H16DRAFT_1727066</name>
</gene>
<keyword evidence="3" id="KW-1185">Reference proteome</keyword>
<feature type="region of interest" description="Disordered" evidence="1">
    <location>
        <begin position="687"/>
        <end position="725"/>
    </location>
</feature>
<sequence length="1391" mass="157630">MPPRRQKKVTCNCPLKEFEHQVLETELAAHRAEAEALERGKALEEDTNLSLAAARLVLIDDPDDESTHPIRFDWSTLLADVKQSIEAVPDPRYHRRQLAPAKRQARVLNALAHELEAAIRELKDRTPQKPEELWKKAARTRDVALLVANSLQDHTESSAKAELVARLKYLENELEIFERALPEDPNPLFYDSAYAFDDPVHHLNVISQMMFMFALICKHILNLAVNSVNFILDSMLLFTAMAFEVSSLERGPSPPGGLQSKILDELPTSFHDAMTQMNLDGKTVLYAVCPSCHHLHAPSVSTAKNNIRGIAQGSTWVSHCENTIVGLEGRSPCNTPLLNGGRPIKPYLSPSLLDFLARLLSNPRIEKLIEDSCIDPADPPGSLISHAFEAEYLQKFEGPEKDGPFIKKRPGRLPIVLSQGVDFYPPTGSTIHSSSASIGVIKLTCLNLPIDEANAPENTYVAVLPGISAPKGADLNPYFKPIIDVAVQGWKRGIHLSQTALHDKGRLISIAMPLSVNDTLAARQVAGMAAHSHTIYCTCCDCRGRATVYNTQFDQWKYRNVAQLRRAAERWRDAETLGERKEIYREYGVYWSENWRLPYWDPTRGLVPDPMHVPLEGVVNYYSRRVLKIDLTVAKERDPAIRAFDEDWLDFNTGKFATNSKITPKTEGDRKQVHRIQRLLQRELIDAEEDEDEVQADMDDIDDEDHPEDDDDTPKTSAKQPPDTKLTTEVLIRRLEGYRKPALAWVCWTLELRAADPRKPERFFWKPNQNTKGKKVTKEEWAAMSWAKTLEYPLLLKDQLIDALMSWASPSFLRMTKPKLNPTYVPPPKIMPPESIAFIQRVIAKTQRPIWVRHVPKNFGEAGAGSPKADELRTLAHIYLPISLVILWGEKQDRTRATRGRQHFKQWVDDLFEVHPHTKRHRRRTIVHMFFHIFEFLVWWGPAFWWWCFPLERLIGLLQKVKTNGRLGGQHEATVVQSWIRAGNLRRWINQANCPPLLREFHRIFTKYFGSNLGGAGPQNSDKNVSLGPHAHCDYGGVHYSRASTHIGNSLISYTTGAGKVVAGSIESIEILETGPQFLVRRQAPLPAGKNDPFKPFPDLRAKTYSSKMSNDTDRIHPRAIIAHCARFEFSNERAVVLELLKDRSHHHHGQRQALRASPVEARLGDDMHEVSSTATPVEKDLSALRSAGKPCNSKARGARTFFHGDDPRPYFVPPRTFICISTPALKYQRLLTRESVRKRIILLDLPRLASLPVMAPFPRLLDRFLLHFMNFVSTVLVAIPTLPFASKPSSAREISDLQVAAGRHWDLRVWLQVNLTCSCCGSWCHSRVTWTRQMTFESESKIYDVPSFVSASRADTVGDTSFHDADSYLYAYSSLVVEGHILHIATYYKL</sequence>
<feature type="compositionally biased region" description="Acidic residues" evidence="1">
    <location>
        <begin position="687"/>
        <end position="712"/>
    </location>
</feature>
<accession>A0AAD7IJW7</accession>
<evidence type="ECO:0000313" key="3">
    <source>
        <dbReference type="Proteomes" id="UP001215598"/>
    </source>
</evidence>
<dbReference type="Proteomes" id="UP001215598">
    <property type="component" value="Unassembled WGS sequence"/>
</dbReference>
<comment type="caution">
    <text evidence="2">The sequence shown here is derived from an EMBL/GenBank/DDBJ whole genome shotgun (WGS) entry which is preliminary data.</text>
</comment>
<organism evidence="2 3">
    <name type="scientific">Mycena metata</name>
    <dbReference type="NCBI Taxonomy" id="1033252"/>
    <lineage>
        <taxon>Eukaryota</taxon>
        <taxon>Fungi</taxon>
        <taxon>Dikarya</taxon>
        <taxon>Basidiomycota</taxon>
        <taxon>Agaricomycotina</taxon>
        <taxon>Agaricomycetes</taxon>
        <taxon>Agaricomycetidae</taxon>
        <taxon>Agaricales</taxon>
        <taxon>Marasmiineae</taxon>
        <taxon>Mycenaceae</taxon>
        <taxon>Mycena</taxon>
    </lineage>
</organism>
<dbReference type="PANTHER" id="PTHR46579:SF2">
    <property type="entry name" value="C2H2-TYPE DOMAIN-CONTAINING PROTEIN"/>
    <property type="match status" value="1"/>
</dbReference>
<reference evidence="2" key="1">
    <citation type="submission" date="2023-03" db="EMBL/GenBank/DDBJ databases">
        <title>Massive genome expansion in bonnet fungi (Mycena s.s.) driven by repeated elements and novel gene families across ecological guilds.</title>
        <authorList>
            <consortium name="Lawrence Berkeley National Laboratory"/>
            <person name="Harder C.B."/>
            <person name="Miyauchi S."/>
            <person name="Viragh M."/>
            <person name="Kuo A."/>
            <person name="Thoen E."/>
            <person name="Andreopoulos B."/>
            <person name="Lu D."/>
            <person name="Skrede I."/>
            <person name="Drula E."/>
            <person name="Henrissat B."/>
            <person name="Morin E."/>
            <person name="Kohler A."/>
            <person name="Barry K."/>
            <person name="LaButti K."/>
            <person name="Morin E."/>
            <person name="Salamov A."/>
            <person name="Lipzen A."/>
            <person name="Mereny Z."/>
            <person name="Hegedus B."/>
            <person name="Baldrian P."/>
            <person name="Stursova M."/>
            <person name="Weitz H."/>
            <person name="Taylor A."/>
            <person name="Grigoriev I.V."/>
            <person name="Nagy L.G."/>
            <person name="Martin F."/>
            <person name="Kauserud H."/>
        </authorList>
    </citation>
    <scope>NUCLEOTIDE SEQUENCE</scope>
    <source>
        <strain evidence="2">CBHHK182m</strain>
    </source>
</reference>
<evidence type="ECO:0000313" key="2">
    <source>
        <dbReference type="EMBL" id="KAJ7744859.1"/>
    </source>
</evidence>
<proteinExistence type="predicted"/>
<protein>
    <submittedName>
        <fullName evidence="2">Uncharacterized protein</fullName>
    </submittedName>
</protein>
<dbReference type="PANTHER" id="PTHR46579">
    <property type="entry name" value="F5/8 TYPE C DOMAIN-CONTAINING PROTEIN-RELATED"/>
    <property type="match status" value="1"/>
</dbReference>